<dbReference type="Proteomes" id="UP001319080">
    <property type="component" value="Unassembled WGS sequence"/>
</dbReference>
<evidence type="ECO:0000313" key="1">
    <source>
        <dbReference type="EMBL" id="MBT1712355.1"/>
    </source>
</evidence>
<name>A0AAP2E3F5_9BACT</name>
<dbReference type="EMBL" id="JAHESE010000062">
    <property type="protein sequence ID" value="MBT1712355.1"/>
    <property type="molecule type" value="Genomic_DNA"/>
</dbReference>
<dbReference type="RefSeq" id="WP_254087920.1">
    <property type="nucleotide sequence ID" value="NZ_JAHESE010000062.1"/>
</dbReference>
<comment type="caution">
    <text evidence="1">The sequence shown here is derived from an EMBL/GenBank/DDBJ whole genome shotgun (WGS) entry which is preliminary data.</text>
</comment>
<accession>A0AAP2E3F5</accession>
<evidence type="ECO:0000313" key="2">
    <source>
        <dbReference type="Proteomes" id="UP001319080"/>
    </source>
</evidence>
<sequence length="558" mass="65442">MIAMDLVLSYDHVFSRPRQDIKTYLADVPKKGALYRLIRWLNNSDLVLGDRNTKSERQMEILLGVLQHSDMLSYWKVRSINTTGKDNVKCVWLLPHTALTLIEYLLKEHHDEIFSTTGVDIDGCLSECENLSHTHLYNILRAYFFLESERGRKTTIKPDMPFQELVSRTFTERMGTYELERGDELLTLVAEYQKAIDFYRFMETAFPRELELFLAKRQIDSWKPYVVDVAGFALEYLFETNNVRVRVFKPSILPYYDLFVNHESYRSPNVNFRNLKEHPLLKYGENGFFMIFRTFLFEKIFKALFFEFQEIAGRDIKSEIGLDFFERTLCANYISTIFSGSKVTNIPASDARFEGVDGTPDHYTRNWNNVFVFEAKDVLITDAAKTSMDNEAVKKEIENKFVKKERKGRPAGVSQLGNFIKNFEAFASKFDPAALRQKITFYPILVVQDRVLTTMGVNHVLDDYFQKELTPEIHSKFKIKPLIVIHIDCLILYSNFFSGQPKNFQDCLDDYLKFYKESRKHGNYFSFDIWMRRRYLANDPKKSSAANNYFNQLINQPL</sequence>
<proteinExistence type="predicted"/>
<dbReference type="AlphaFoldDB" id="A0AAP2E3F5"/>
<reference evidence="1 2" key="1">
    <citation type="submission" date="2021-05" db="EMBL/GenBank/DDBJ databases">
        <title>A Polyphasic approach of four new species of the genus Ohtaekwangia: Ohtaekwangia histidinii sp. nov., Ohtaekwangia cretensis sp. nov., Ohtaekwangia indiensis sp. nov., Ohtaekwangia reichenbachii sp. nov. from diverse environment.</title>
        <authorList>
            <person name="Octaviana S."/>
        </authorList>
    </citation>
    <scope>NUCLEOTIDE SEQUENCE [LARGE SCALE GENOMIC DNA]</scope>
    <source>
        <strain evidence="1 2">PWU5</strain>
    </source>
</reference>
<protein>
    <submittedName>
        <fullName evidence="1">Uncharacterized protein</fullName>
    </submittedName>
</protein>
<gene>
    <name evidence="1" type="ORF">KK062_29195</name>
</gene>
<organism evidence="1 2">
    <name type="scientific">Dawidia cretensis</name>
    <dbReference type="NCBI Taxonomy" id="2782350"/>
    <lineage>
        <taxon>Bacteria</taxon>
        <taxon>Pseudomonadati</taxon>
        <taxon>Bacteroidota</taxon>
        <taxon>Cytophagia</taxon>
        <taxon>Cytophagales</taxon>
        <taxon>Chryseotaleaceae</taxon>
        <taxon>Dawidia</taxon>
    </lineage>
</organism>
<keyword evidence="2" id="KW-1185">Reference proteome</keyword>